<dbReference type="GO" id="GO:0005886">
    <property type="term" value="C:plasma membrane"/>
    <property type="evidence" value="ECO:0007669"/>
    <property type="project" value="TreeGrafter"/>
</dbReference>
<dbReference type="Proteomes" id="UP000094472">
    <property type="component" value="Unassembled WGS sequence"/>
</dbReference>
<keyword evidence="3 6" id="KW-0812">Transmembrane</keyword>
<dbReference type="CDD" id="cd10432">
    <property type="entry name" value="BI-1-like_bacterial"/>
    <property type="match status" value="1"/>
</dbReference>
<gene>
    <name evidence="7" type="ORF">AUC69_02000</name>
</gene>
<feature type="transmembrane region" description="Helical" evidence="6">
    <location>
        <begin position="234"/>
        <end position="250"/>
    </location>
</feature>
<dbReference type="RefSeq" id="WP_069442569.1">
    <property type="nucleotide sequence ID" value="NZ_LPWF01000033.1"/>
</dbReference>
<organism evidence="7 8">
    <name type="scientific">Methyloceanibacter superfactus</name>
    <dbReference type="NCBI Taxonomy" id="1774969"/>
    <lineage>
        <taxon>Bacteria</taxon>
        <taxon>Pseudomonadati</taxon>
        <taxon>Pseudomonadota</taxon>
        <taxon>Alphaproteobacteria</taxon>
        <taxon>Hyphomicrobiales</taxon>
        <taxon>Hyphomicrobiaceae</taxon>
        <taxon>Methyloceanibacter</taxon>
    </lineage>
</organism>
<comment type="similarity">
    <text evidence="2 6">Belongs to the BI1 family.</text>
</comment>
<dbReference type="OrthoDB" id="9793828at2"/>
<feature type="transmembrane region" description="Helical" evidence="6">
    <location>
        <begin position="133"/>
        <end position="152"/>
    </location>
</feature>
<evidence type="ECO:0000313" key="7">
    <source>
        <dbReference type="EMBL" id="ODR96020.1"/>
    </source>
</evidence>
<keyword evidence="5 6" id="KW-0472">Membrane</keyword>
<accession>A0A1E3VR70</accession>
<evidence type="ECO:0000256" key="4">
    <source>
        <dbReference type="ARBA" id="ARBA00022989"/>
    </source>
</evidence>
<comment type="subcellular location">
    <subcellularLocation>
        <location evidence="1">Membrane</location>
        <topology evidence="1">Multi-pass membrane protein</topology>
    </subcellularLocation>
</comment>
<feature type="transmembrane region" description="Helical" evidence="6">
    <location>
        <begin position="33"/>
        <end position="53"/>
    </location>
</feature>
<name>A0A1E3VR70_9HYPH</name>
<dbReference type="Pfam" id="PF01027">
    <property type="entry name" value="Bax1-I"/>
    <property type="match status" value="1"/>
</dbReference>
<dbReference type="PANTHER" id="PTHR23291">
    <property type="entry name" value="BAX INHIBITOR-RELATED"/>
    <property type="match status" value="1"/>
</dbReference>
<dbReference type="STRING" id="1774969.AUC69_02000"/>
<dbReference type="InterPro" id="IPR006214">
    <property type="entry name" value="Bax_inhibitor_1-related"/>
</dbReference>
<evidence type="ECO:0000256" key="6">
    <source>
        <dbReference type="RuleBase" id="RU004379"/>
    </source>
</evidence>
<feature type="transmembrane region" description="Helical" evidence="6">
    <location>
        <begin position="188"/>
        <end position="205"/>
    </location>
</feature>
<feature type="transmembrane region" description="Helical" evidence="6">
    <location>
        <begin position="164"/>
        <end position="182"/>
    </location>
</feature>
<protein>
    <recommendedName>
        <fullName evidence="9">SecY protein</fullName>
    </recommendedName>
</protein>
<evidence type="ECO:0000256" key="3">
    <source>
        <dbReference type="ARBA" id="ARBA00022692"/>
    </source>
</evidence>
<keyword evidence="8" id="KW-1185">Reference proteome</keyword>
<comment type="caution">
    <text evidence="7">The sequence shown here is derived from an EMBL/GenBank/DDBJ whole genome shotgun (WGS) entry which is preliminary data.</text>
</comment>
<dbReference type="PANTHER" id="PTHR23291:SF50">
    <property type="entry name" value="PROTEIN LIFEGUARD 4"/>
    <property type="match status" value="1"/>
</dbReference>
<proteinExistence type="inferred from homology"/>
<reference evidence="7 8" key="1">
    <citation type="journal article" date="2016" name="Environ. Microbiol.">
        <title>New Methyloceanibacter diversity from North Sea sediments includes methanotroph containing solely the soluble methane monooxygenase.</title>
        <authorList>
            <person name="Vekeman B."/>
            <person name="Kerckhof F.M."/>
            <person name="Cremers G."/>
            <person name="de Vos P."/>
            <person name="Vandamme P."/>
            <person name="Boon N."/>
            <person name="Op den Camp H.J."/>
            <person name="Heylen K."/>
        </authorList>
    </citation>
    <scope>NUCLEOTIDE SEQUENCE [LARGE SCALE GENOMIC DNA]</scope>
    <source>
        <strain evidence="7 8">R-67175</strain>
    </source>
</reference>
<dbReference type="EMBL" id="LPWF01000033">
    <property type="protein sequence ID" value="ODR96020.1"/>
    <property type="molecule type" value="Genomic_DNA"/>
</dbReference>
<evidence type="ECO:0000313" key="8">
    <source>
        <dbReference type="Proteomes" id="UP000094472"/>
    </source>
</evidence>
<evidence type="ECO:0008006" key="9">
    <source>
        <dbReference type="Google" id="ProtNLM"/>
    </source>
</evidence>
<evidence type="ECO:0000256" key="5">
    <source>
        <dbReference type="ARBA" id="ARBA00023136"/>
    </source>
</evidence>
<feature type="transmembrane region" description="Helical" evidence="6">
    <location>
        <begin position="73"/>
        <end position="96"/>
    </location>
</feature>
<feature type="transmembrane region" description="Helical" evidence="6">
    <location>
        <begin position="108"/>
        <end position="127"/>
    </location>
</feature>
<sequence>MAELDRRYGQGAAAGRAEAGAIDQGLRAYMLRVYNYMASGVAITGVVAYAIYAMSVVTGTDGAVTGLTPFGNFMFASAFKWVVIFAPLALVFFISARINSMSLSTAQITFWLFSALMGASISSIFLVYAGESIARVFFITAASFGALSLWGYTTSKDLSGWGSFLFMGLIGIIIASLVNLFIGSTALQFAVSVIGVLVFAGLTAYDTQQIKEMYSVNDDGSVSGRKAVMGALRLYLDFINLFMMLLQLFGDRR</sequence>
<dbReference type="AlphaFoldDB" id="A0A1E3VR70"/>
<evidence type="ECO:0000256" key="2">
    <source>
        <dbReference type="ARBA" id="ARBA00010350"/>
    </source>
</evidence>
<evidence type="ECO:0000256" key="1">
    <source>
        <dbReference type="ARBA" id="ARBA00004141"/>
    </source>
</evidence>
<keyword evidence="4 6" id="KW-1133">Transmembrane helix</keyword>